<keyword evidence="3" id="KW-1185">Reference proteome</keyword>
<comment type="caution">
    <text evidence="2">The sequence shown here is derived from an EMBL/GenBank/DDBJ whole genome shotgun (WGS) entry which is preliminary data.</text>
</comment>
<dbReference type="PANTHER" id="PTHR43312:SF1">
    <property type="entry name" value="NADP-DEPENDENT OXIDOREDUCTASE DOMAIN-CONTAINING PROTEIN"/>
    <property type="match status" value="1"/>
</dbReference>
<proteinExistence type="predicted"/>
<dbReference type="Gene3D" id="3.20.20.100">
    <property type="entry name" value="NADP-dependent oxidoreductase domain"/>
    <property type="match status" value="1"/>
</dbReference>
<dbReference type="Proteomes" id="UP001410394">
    <property type="component" value="Unassembled WGS sequence"/>
</dbReference>
<dbReference type="PRINTS" id="PR00069">
    <property type="entry name" value="ALDKETRDTASE"/>
</dbReference>
<protein>
    <submittedName>
        <fullName evidence="2">Aldo/keto reductase</fullName>
    </submittedName>
</protein>
<dbReference type="InterPro" id="IPR020471">
    <property type="entry name" value="AKR"/>
</dbReference>
<dbReference type="InterPro" id="IPR053135">
    <property type="entry name" value="AKR2_Oxidoreductase"/>
</dbReference>
<gene>
    <name evidence="2" type="ORF">ABDB84_04095</name>
</gene>
<dbReference type="InterPro" id="IPR036812">
    <property type="entry name" value="NAD(P)_OxRdtase_dom_sf"/>
</dbReference>
<dbReference type="CDD" id="cd19097">
    <property type="entry name" value="AKR_unchar"/>
    <property type="match status" value="1"/>
</dbReference>
<evidence type="ECO:0000313" key="3">
    <source>
        <dbReference type="Proteomes" id="UP001410394"/>
    </source>
</evidence>
<organism evidence="2 3">
    <name type="scientific">Uliginosibacterium sediminicola</name>
    <dbReference type="NCBI Taxonomy" id="2024550"/>
    <lineage>
        <taxon>Bacteria</taxon>
        <taxon>Pseudomonadati</taxon>
        <taxon>Pseudomonadota</taxon>
        <taxon>Betaproteobacteria</taxon>
        <taxon>Rhodocyclales</taxon>
        <taxon>Zoogloeaceae</taxon>
        <taxon>Uliginosibacterium</taxon>
    </lineage>
</organism>
<sequence>MPAIALGTVQFGLDYGLTNQAGCISDREAERILRCAHDQGVQWLDTAAAYGNAETRLGELLAGDPYFSICSKLLPTLAEQSALALAPRSLDNSLTRLRRERLDALLLHSVGDLLGAEGDALWDWLLQQRAAGLVGSIGVSVYEQGEIEALLARYQPDWIQLPCSVFDQRLLASGTLEQLVARGVKVQARSLLLQGVVSLSPERLPPQLGALLQPLQRLQSAAQARGRDTLSLALAWAAAQTALELAVIGVTREQELQQCLEAFATPADCDWASFACSDSKALDPRQWRDVTRPN</sequence>
<dbReference type="Pfam" id="PF00248">
    <property type="entry name" value="Aldo_ket_red"/>
    <property type="match status" value="1"/>
</dbReference>
<dbReference type="InterPro" id="IPR023210">
    <property type="entry name" value="NADP_OxRdtase_dom"/>
</dbReference>
<name>A0ABU9YVB1_9RHOO</name>
<dbReference type="RefSeq" id="WP_345918419.1">
    <property type="nucleotide sequence ID" value="NZ_JBDIVE010000002.1"/>
</dbReference>
<reference evidence="2 3" key="1">
    <citation type="journal article" date="2018" name="Int. J. Syst. Evol. Microbiol.">
        <title>Uliginosibacterium sediminicola sp. nov., isolated from freshwater sediment.</title>
        <authorList>
            <person name="Hwang W.M."/>
            <person name="Kim S.M."/>
            <person name="Kang K."/>
            <person name="Ahn T.Y."/>
        </authorList>
    </citation>
    <scope>NUCLEOTIDE SEQUENCE [LARGE SCALE GENOMIC DNA]</scope>
    <source>
        <strain evidence="2 3">M1-21</strain>
    </source>
</reference>
<dbReference type="SUPFAM" id="SSF51430">
    <property type="entry name" value="NAD(P)-linked oxidoreductase"/>
    <property type="match status" value="1"/>
</dbReference>
<evidence type="ECO:0000313" key="2">
    <source>
        <dbReference type="EMBL" id="MEN3067649.1"/>
    </source>
</evidence>
<dbReference type="EMBL" id="JBDIVE010000002">
    <property type="protein sequence ID" value="MEN3067649.1"/>
    <property type="molecule type" value="Genomic_DNA"/>
</dbReference>
<feature type="domain" description="NADP-dependent oxidoreductase" evidence="1">
    <location>
        <begin position="4"/>
        <end position="266"/>
    </location>
</feature>
<evidence type="ECO:0000259" key="1">
    <source>
        <dbReference type="Pfam" id="PF00248"/>
    </source>
</evidence>
<dbReference type="PANTHER" id="PTHR43312">
    <property type="entry name" value="D-THREO-ALDOSE 1-DEHYDROGENASE"/>
    <property type="match status" value="1"/>
</dbReference>
<accession>A0ABU9YVB1</accession>